<dbReference type="EMBL" id="BAAALF010000083">
    <property type="protein sequence ID" value="GAA1248435.1"/>
    <property type="molecule type" value="Genomic_DNA"/>
</dbReference>
<dbReference type="Proteomes" id="UP001500037">
    <property type="component" value="Unassembled WGS sequence"/>
</dbReference>
<dbReference type="RefSeq" id="WP_344443620.1">
    <property type="nucleotide sequence ID" value="NZ_BAAALF010000083.1"/>
</dbReference>
<sequence>MARTPGAADRGPGGAFAGRHVLSMRQYTRQDLELLFHTADRMAALLRRRAVGRPLDGRVLMTAFFEPSTRTRLVHESAMLRLGGAVSGFADPSVTRSGGSTNESDGDIVRMLDSYADVLVVRHPRTGQPAELARQLGEALLINAGDGTGEHPTQAMVDLYTLRRRFGSVDGLRVLVVNDLRMRCVNSLLLGLRLYDCEVFLDGGDLLELLPKVDVLYSSPTVSVPREAGPEQPPRPVAIDRRLLERHAGERLAVLHPLPRGGELATDVDDTPFNAYWEQAAHGVAVRMALLKLMFEA</sequence>
<dbReference type="PRINTS" id="PR00100">
    <property type="entry name" value="AOTCASE"/>
</dbReference>
<accession>A0ABN1WF53</accession>
<dbReference type="PANTHER" id="PTHR45753">
    <property type="entry name" value="ORNITHINE CARBAMOYLTRANSFERASE, MITOCHONDRIAL"/>
    <property type="match status" value="1"/>
</dbReference>
<dbReference type="PANTHER" id="PTHR45753:SF6">
    <property type="entry name" value="ASPARTATE CARBAMOYLTRANSFERASE"/>
    <property type="match status" value="1"/>
</dbReference>
<evidence type="ECO:0000313" key="5">
    <source>
        <dbReference type="EMBL" id="GAA1248435.1"/>
    </source>
</evidence>
<dbReference type="PROSITE" id="PS00097">
    <property type="entry name" value="CARBAMOYLTRANSFERASE"/>
    <property type="match status" value="1"/>
</dbReference>
<keyword evidence="1 2" id="KW-0808">Transferase</keyword>
<dbReference type="Pfam" id="PF02729">
    <property type="entry name" value="OTCace_N"/>
    <property type="match status" value="1"/>
</dbReference>
<protein>
    <submittedName>
        <fullName evidence="5">Aspartate carbamoyltransferase</fullName>
    </submittedName>
</protein>
<proteinExistence type="inferred from homology"/>
<dbReference type="PRINTS" id="PR00101">
    <property type="entry name" value="ATCASE"/>
</dbReference>
<evidence type="ECO:0000256" key="2">
    <source>
        <dbReference type="RuleBase" id="RU003634"/>
    </source>
</evidence>
<organism evidence="5 6">
    <name type="scientific">Kitasatospora nipponensis</name>
    <dbReference type="NCBI Taxonomy" id="258049"/>
    <lineage>
        <taxon>Bacteria</taxon>
        <taxon>Bacillati</taxon>
        <taxon>Actinomycetota</taxon>
        <taxon>Actinomycetes</taxon>
        <taxon>Kitasatosporales</taxon>
        <taxon>Streptomycetaceae</taxon>
        <taxon>Kitasatospora</taxon>
    </lineage>
</organism>
<evidence type="ECO:0000259" key="3">
    <source>
        <dbReference type="Pfam" id="PF00185"/>
    </source>
</evidence>
<dbReference type="InterPro" id="IPR006132">
    <property type="entry name" value="Asp/Orn_carbamoyltranf_P-bd"/>
</dbReference>
<feature type="domain" description="Aspartate/ornithine carbamoyltransferase carbamoyl-P binding" evidence="4">
    <location>
        <begin position="19"/>
        <end position="163"/>
    </location>
</feature>
<dbReference type="InterPro" id="IPR006130">
    <property type="entry name" value="Asp/Orn_carbamoylTrfase"/>
</dbReference>
<comment type="caution">
    <text evidence="5">The sequence shown here is derived from an EMBL/GenBank/DDBJ whole genome shotgun (WGS) entry which is preliminary data.</text>
</comment>
<feature type="domain" description="Aspartate/ornithine carbamoyltransferase Asp/Orn-binding" evidence="3">
    <location>
        <begin position="206"/>
        <end position="293"/>
    </location>
</feature>
<dbReference type="Pfam" id="PF00185">
    <property type="entry name" value="OTCace"/>
    <property type="match status" value="1"/>
</dbReference>
<reference evidence="5 6" key="1">
    <citation type="journal article" date="2019" name="Int. J. Syst. Evol. Microbiol.">
        <title>The Global Catalogue of Microorganisms (GCM) 10K type strain sequencing project: providing services to taxonomists for standard genome sequencing and annotation.</title>
        <authorList>
            <consortium name="The Broad Institute Genomics Platform"/>
            <consortium name="The Broad Institute Genome Sequencing Center for Infectious Disease"/>
            <person name="Wu L."/>
            <person name="Ma J."/>
        </authorList>
    </citation>
    <scope>NUCLEOTIDE SEQUENCE [LARGE SCALE GENOMIC DNA]</scope>
    <source>
        <strain evidence="5 6">JCM 13004</strain>
    </source>
</reference>
<keyword evidence="6" id="KW-1185">Reference proteome</keyword>
<evidence type="ECO:0000256" key="1">
    <source>
        <dbReference type="ARBA" id="ARBA00022679"/>
    </source>
</evidence>
<name>A0ABN1WF53_9ACTN</name>
<dbReference type="SUPFAM" id="SSF53671">
    <property type="entry name" value="Aspartate/ornithine carbamoyltransferase"/>
    <property type="match status" value="1"/>
</dbReference>
<evidence type="ECO:0000313" key="6">
    <source>
        <dbReference type="Proteomes" id="UP001500037"/>
    </source>
</evidence>
<dbReference type="InterPro" id="IPR006131">
    <property type="entry name" value="Asp_carbamoyltransf_Asp/Orn-bd"/>
</dbReference>
<dbReference type="Gene3D" id="3.40.50.1370">
    <property type="entry name" value="Aspartate/ornithine carbamoyltransferase"/>
    <property type="match status" value="3"/>
</dbReference>
<dbReference type="InterPro" id="IPR036901">
    <property type="entry name" value="Asp/Orn_carbamoylTrfase_sf"/>
</dbReference>
<comment type="similarity">
    <text evidence="2">Belongs to the aspartate/ornithine carbamoyltransferase superfamily.</text>
</comment>
<gene>
    <name evidence="5" type="primary">pyrB</name>
    <name evidence="5" type="ORF">GCM10009665_44140</name>
</gene>
<evidence type="ECO:0000259" key="4">
    <source>
        <dbReference type="Pfam" id="PF02729"/>
    </source>
</evidence>